<protein>
    <recommendedName>
        <fullName evidence="4">DUF742 domain-containing protein</fullName>
    </recommendedName>
</protein>
<evidence type="ECO:0000313" key="2">
    <source>
        <dbReference type="EMBL" id="MBB4942688.1"/>
    </source>
</evidence>
<accession>A0A7W7WDD3</accession>
<feature type="region of interest" description="Disordered" evidence="1">
    <location>
        <begin position="39"/>
        <end position="100"/>
    </location>
</feature>
<dbReference type="InterPro" id="IPR007995">
    <property type="entry name" value="DUF742"/>
</dbReference>
<dbReference type="Pfam" id="PF05331">
    <property type="entry name" value="DUF742"/>
    <property type="match status" value="1"/>
</dbReference>
<organism evidence="2 3">
    <name type="scientific">Streptosporangium album</name>
    <dbReference type="NCBI Taxonomy" id="47479"/>
    <lineage>
        <taxon>Bacteria</taxon>
        <taxon>Bacillati</taxon>
        <taxon>Actinomycetota</taxon>
        <taxon>Actinomycetes</taxon>
        <taxon>Streptosporangiales</taxon>
        <taxon>Streptosporangiaceae</taxon>
        <taxon>Streptosporangium</taxon>
    </lineage>
</organism>
<feature type="compositionally biased region" description="Basic residues" evidence="1">
    <location>
        <begin position="1"/>
        <end position="11"/>
    </location>
</feature>
<dbReference type="PANTHER" id="PTHR36221">
    <property type="entry name" value="DUF742 DOMAIN-CONTAINING PROTEIN"/>
    <property type="match status" value="1"/>
</dbReference>
<feature type="region of interest" description="Disordered" evidence="1">
    <location>
        <begin position="1"/>
        <end position="22"/>
    </location>
</feature>
<name>A0A7W7WDD3_9ACTN</name>
<feature type="compositionally biased region" description="Basic and acidic residues" evidence="1">
    <location>
        <begin position="47"/>
        <end position="63"/>
    </location>
</feature>
<evidence type="ECO:0008006" key="4">
    <source>
        <dbReference type="Google" id="ProtNLM"/>
    </source>
</evidence>
<proteinExistence type="predicted"/>
<dbReference type="RefSeq" id="WP_184758700.1">
    <property type="nucleotide sequence ID" value="NZ_BAABEK010000044.1"/>
</dbReference>
<evidence type="ECO:0000313" key="3">
    <source>
        <dbReference type="Proteomes" id="UP000534286"/>
    </source>
</evidence>
<keyword evidence="3" id="KW-1185">Reference proteome</keyword>
<reference evidence="2 3" key="1">
    <citation type="submission" date="2020-08" db="EMBL/GenBank/DDBJ databases">
        <title>Sequencing the genomes of 1000 actinobacteria strains.</title>
        <authorList>
            <person name="Klenk H.-P."/>
        </authorList>
    </citation>
    <scope>NUCLEOTIDE SEQUENCE [LARGE SCALE GENOMIC DNA]</scope>
    <source>
        <strain evidence="2 3">DSM 43023</strain>
    </source>
</reference>
<comment type="caution">
    <text evidence="2">The sequence shown here is derived from an EMBL/GenBank/DDBJ whole genome shotgun (WGS) entry which is preliminary data.</text>
</comment>
<feature type="compositionally biased region" description="Basic and acidic residues" evidence="1">
    <location>
        <begin position="75"/>
        <end position="86"/>
    </location>
</feature>
<evidence type="ECO:0000256" key="1">
    <source>
        <dbReference type="SAM" id="MobiDB-lite"/>
    </source>
</evidence>
<sequence length="213" mass="23698">MSAHRRQRRRHADGPRFHPLAFGGWGDYKTWAEHQFLPKPIEDLPDGDARDGDARDGDARDGDIAVEDAPPGDAQEQRLDDGDHQDVGTPIPETDPERPFVMQQSVGPRPYILPLDDDSLRIDSLISVTPEGVQMAQSPTLSDDYRLAFDMCRQPTPVIEIAARLRMPIGVVLVLVSKAIGWNLVKVLPPAEADGQPSLELIIRVYEGLRRLN</sequence>
<gene>
    <name evidence="2" type="ORF">FHR32_007088</name>
</gene>
<dbReference type="AlphaFoldDB" id="A0A7W7WDD3"/>
<dbReference type="Proteomes" id="UP000534286">
    <property type="component" value="Unassembled WGS sequence"/>
</dbReference>
<dbReference type="PANTHER" id="PTHR36221:SF1">
    <property type="entry name" value="DUF742 DOMAIN-CONTAINING PROTEIN"/>
    <property type="match status" value="1"/>
</dbReference>
<dbReference type="EMBL" id="JACHJU010000004">
    <property type="protein sequence ID" value="MBB4942688.1"/>
    <property type="molecule type" value="Genomic_DNA"/>
</dbReference>